<feature type="region of interest" description="Disordered" evidence="2">
    <location>
        <begin position="170"/>
        <end position="190"/>
    </location>
</feature>
<evidence type="ECO:0000313" key="4">
    <source>
        <dbReference type="Proteomes" id="UP000187209"/>
    </source>
</evidence>
<dbReference type="Proteomes" id="UP000187209">
    <property type="component" value="Unassembled WGS sequence"/>
</dbReference>
<dbReference type="OrthoDB" id="324406at2759"/>
<keyword evidence="4" id="KW-1185">Reference proteome</keyword>
<sequence length="542" mass="62220">MIDKFDNQQAPVKNLIEEVKEEIMKLLHFWEDAIEAKRIDESANSKYSEGFSLNTENQKQQEKDCKDEMILMEAHYEEKLKSLEDQLKKSEEFKQRIHSFHQDCLRQLTHDLDEIIHDYKQRHKPDHNVGNILDELFSKEELEQERQVALGKIRENMDVKITKLDDSKGDKWDMNLDSDESSGPPPDLEGSSLLLYDRLHELKTKIHKLRNEDLDNLENKDNSLDQGFLGSLPVSMKSISSSQSIKLDDMLSSLEGSIEKSGIPFEFNNELLTLDDKENFIMTLIDKEGTNGQDVCLEDILSIENSEQKEQALDNTLSFLENSSKIKKEEVKVEEGKKALEGSKPDLDIRLSPISTPKNGFKKKDLMENLSQESSIVINDNNNSSFISENSFLNDDRKKCKGLKKSEKSILRRPKISDHDDSNSSIFPPINTSSEEQSFRLPLENKILRRLPLIPYKPICAPPKDRFNVRGRSLLPIQNSVGNSPKISIPVENPMNKSASPNAVNNLRMRRYKEMTRPFVKILNKKLIPKEPLGLNINNGNF</sequence>
<evidence type="ECO:0000256" key="1">
    <source>
        <dbReference type="SAM" id="Coils"/>
    </source>
</evidence>
<evidence type="ECO:0000256" key="2">
    <source>
        <dbReference type="SAM" id="MobiDB-lite"/>
    </source>
</evidence>
<name>A0A1R2AXF6_9CILI</name>
<organism evidence="3 4">
    <name type="scientific">Stentor coeruleus</name>
    <dbReference type="NCBI Taxonomy" id="5963"/>
    <lineage>
        <taxon>Eukaryota</taxon>
        <taxon>Sar</taxon>
        <taxon>Alveolata</taxon>
        <taxon>Ciliophora</taxon>
        <taxon>Postciliodesmatophora</taxon>
        <taxon>Heterotrichea</taxon>
        <taxon>Heterotrichida</taxon>
        <taxon>Stentoridae</taxon>
        <taxon>Stentor</taxon>
    </lineage>
</organism>
<comment type="caution">
    <text evidence="3">The sequence shown here is derived from an EMBL/GenBank/DDBJ whole genome shotgun (WGS) entry which is preliminary data.</text>
</comment>
<dbReference type="AlphaFoldDB" id="A0A1R2AXF6"/>
<accession>A0A1R2AXF6</accession>
<dbReference type="EMBL" id="MPUH01001226">
    <property type="protein sequence ID" value="OMJ69209.1"/>
    <property type="molecule type" value="Genomic_DNA"/>
</dbReference>
<gene>
    <name evidence="3" type="ORF">SteCoe_33121</name>
</gene>
<protein>
    <submittedName>
        <fullName evidence="3">Uncharacterized protein</fullName>
    </submittedName>
</protein>
<proteinExistence type="predicted"/>
<keyword evidence="1" id="KW-0175">Coiled coil</keyword>
<evidence type="ECO:0000313" key="3">
    <source>
        <dbReference type="EMBL" id="OMJ69209.1"/>
    </source>
</evidence>
<reference evidence="3 4" key="1">
    <citation type="submission" date="2016-11" db="EMBL/GenBank/DDBJ databases">
        <title>The macronuclear genome of Stentor coeruleus: a giant cell with tiny introns.</title>
        <authorList>
            <person name="Slabodnick M."/>
            <person name="Ruby J.G."/>
            <person name="Reiff S.B."/>
            <person name="Swart E.C."/>
            <person name="Gosai S."/>
            <person name="Prabakaran S."/>
            <person name="Witkowska E."/>
            <person name="Larue G.E."/>
            <person name="Fisher S."/>
            <person name="Freeman R.M."/>
            <person name="Gunawardena J."/>
            <person name="Chu W."/>
            <person name="Stover N.A."/>
            <person name="Gregory B.D."/>
            <person name="Nowacki M."/>
            <person name="Derisi J."/>
            <person name="Roy S.W."/>
            <person name="Marshall W.F."/>
            <person name="Sood P."/>
        </authorList>
    </citation>
    <scope>NUCLEOTIDE SEQUENCE [LARGE SCALE GENOMIC DNA]</scope>
    <source>
        <strain evidence="3">WM001</strain>
    </source>
</reference>
<feature type="coiled-coil region" evidence="1">
    <location>
        <begin position="66"/>
        <end position="93"/>
    </location>
</feature>